<evidence type="ECO:0000256" key="1">
    <source>
        <dbReference type="ARBA" id="ARBA00023125"/>
    </source>
</evidence>
<sequence length="102" mass="11616">MKPLTRAIKHNTHPGEILLNQIVKPNNLTVDKTAKYLGITRPTLSNIVNGKSAITPIMAIRISKVFGGNPAFWVRLQTSYDLREAEKVFEEKHINLDRFEFV</sequence>
<dbReference type="SMART" id="SM00530">
    <property type="entry name" value="HTH_XRE"/>
    <property type="match status" value="1"/>
</dbReference>
<dbReference type="OrthoDB" id="3174593at2"/>
<dbReference type="SUPFAM" id="SSF47413">
    <property type="entry name" value="lambda repressor-like DNA-binding domains"/>
    <property type="match status" value="1"/>
</dbReference>
<dbReference type="EMBL" id="MUGO01000023">
    <property type="protein sequence ID" value="PQA90716.1"/>
    <property type="molecule type" value="Genomic_DNA"/>
</dbReference>
<dbReference type="CDD" id="cd00093">
    <property type="entry name" value="HTH_XRE"/>
    <property type="match status" value="1"/>
</dbReference>
<dbReference type="PROSITE" id="PS50943">
    <property type="entry name" value="HTH_CROC1"/>
    <property type="match status" value="1"/>
</dbReference>
<keyword evidence="1" id="KW-0238">DNA-binding</keyword>
<dbReference type="Proteomes" id="UP000238314">
    <property type="component" value="Unassembled WGS sequence"/>
</dbReference>
<name>A0A1N7PDG6_9FLAO</name>
<dbReference type="Pfam" id="PF01381">
    <property type="entry name" value="HTH_3"/>
    <property type="match status" value="1"/>
</dbReference>
<proteinExistence type="predicted"/>
<dbReference type="PANTHER" id="PTHR36924">
    <property type="entry name" value="ANTITOXIN HIGA-1"/>
    <property type="match status" value="1"/>
</dbReference>
<evidence type="ECO:0000313" key="5">
    <source>
        <dbReference type="Proteomes" id="UP000186246"/>
    </source>
</evidence>
<reference evidence="4" key="2">
    <citation type="submission" date="2017-01" db="EMBL/GenBank/DDBJ databases">
        <authorList>
            <person name="Mah S.A."/>
            <person name="Swanson W.J."/>
            <person name="Moy G.W."/>
            <person name="Vacquier V.D."/>
        </authorList>
    </citation>
    <scope>NUCLEOTIDE SEQUENCE [LARGE SCALE GENOMIC DNA]</scope>
    <source>
        <strain evidence="4">DSM 21068</strain>
    </source>
</reference>
<evidence type="ECO:0000313" key="3">
    <source>
        <dbReference type="EMBL" id="PQA90716.1"/>
    </source>
</evidence>
<reference evidence="5" key="3">
    <citation type="submission" date="2017-01" db="EMBL/GenBank/DDBJ databases">
        <authorList>
            <person name="Varghese N."/>
            <person name="Submissions S."/>
        </authorList>
    </citation>
    <scope>NUCLEOTIDE SEQUENCE [LARGE SCALE GENOMIC DNA]</scope>
    <source>
        <strain evidence="5">DSM 21068</strain>
    </source>
</reference>
<dbReference type="NCBIfam" id="TIGR02607">
    <property type="entry name" value="antidote_HigA"/>
    <property type="match status" value="1"/>
</dbReference>
<accession>A0A1N7PDG6</accession>
<reference evidence="3 6" key="1">
    <citation type="submission" date="2016-11" db="EMBL/GenBank/DDBJ databases">
        <title>Whole genomes of Flavobacteriaceae.</title>
        <authorList>
            <person name="Stine C."/>
            <person name="Li C."/>
            <person name="Tadesse D."/>
        </authorList>
    </citation>
    <scope>NUCLEOTIDE SEQUENCE [LARGE SCALE GENOMIC DNA]</scope>
    <source>
        <strain evidence="3 6">DSM 21068</strain>
    </source>
</reference>
<dbReference type="STRING" id="551459.SAMN05421796_1132"/>
<dbReference type="Proteomes" id="UP000186246">
    <property type="component" value="Unassembled WGS sequence"/>
</dbReference>
<dbReference type="GO" id="GO:0003677">
    <property type="term" value="F:DNA binding"/>
    <property type="evidence" value="ECO:0007669"/>
    <property type="project" value="UniProtKB-KW"/>
</dbReference>
<keyword evidence="6" id="KW-1185">Reference proteome</keyword>
<protein>
    <submittedName>
        <fullName evidence="3">Addiction module antidote protein, HigA family</fullName>
    </submittedName>
    <submittedName>
        <fullName evidence="4">Transcriptional regulator, XRE family</fullName>
    </submittedName>
</protein>
<gene>
    <name evidence="3" type="ORF">B0A70_13675</name>
    <name evidence="4" type="ORF">SAMN05421796_1132</name>
</gene>
<dbReference type="InterPro" id="IPR001387">
    <property type="entry name" value="Cro/C1-type_HTH"/>
</dbReference>
<dbReference type="Gene3D" id="1.10.260.40">
    <property type="entry name" value="lambda repressor-like DNA-binding domains"/>
    <property type="match status" value="1"/>
</dbReference>
<evidence type="ECO:0000313" key="4">
    <source>
        <dbReference type="EMBL" id="SIT08652.1"/>
    </source>
</evidence>
<evidence type="ECO:0000313" key="6">
    <source>
        <dbReference type="Proteomes" id="UP000238314"/>
    </source>
</evidence>
<dbReference type="PANTHER" id="PTHR36924:SF1">
    <property type="entry name" value="ANTITOXIN HIGA-1"/>
    <property type="match status" value="1"/>
</dbReference>
<organism evidence="4 5">
    <name type="scientific">Chryseobacterium piscicola</name>
    <dbReference type="NCBI Taxonomy" id="551459"/>
    <lineage>
        <taxon>Bacteria</taxon>
        <taxon>Pseudomonadati</taxon>
        <taxon>Bacteroidota</taxon>
        <taxon>Flavobacteriia</taxon>
        <taxon>Flavobacteriales</taxon>
        <taxon>Weeksellaceae</taxon>
        <taxon>Chryseobacterium group</taxon>
        <taxon>Chryseobacterium</taxon>
    </lineage>
</organism>
<dbReference type="AlphaFoldDB" id="A0A1N7PDG6"/>
<evidence type="ECO:0000259" key="2">
    <source>
        <dbReference type="PROSITE" id="PS50943"/>
    </source>
</evidence>
<dbReference type="EMBL" id="FTOJ01000013">
    <property type="protein sequence ID" value="SIT08652.1"/>
    <property type="molecule type" value="Genomic_DNA"/>
</dbReference>
<dbReference type="InterPro" id="IPR010982">
    <property type="entry name" value="Lambda_DNA-bd_dom_sf"/>
</dbReference>
<dbReference type="InterPro" id="IPR013430">
    <property type="entry name" value="Toxin_antidote_HigA"/>
</dbReference>
<feature type="domain" description="HTH cro/C1-type" evidence="2">
    <location>
        <begin position="19"/>
        <end position="73"/>
    </location>
</feature>
<dbReference type="RefSeq" id="WP_076452837.1">
    <property type="nucleotide sequence ID" value="NZ_FTOJ01000013.1"/>
</dbReference>